<comment type="caution">
    <text evidence="1">The sequence shown here is derived from an EMBL/GenBank/DDBJ whole genome shotgun (WGS) entry which is preliminary data.</text>
</comment>
<dbReference type="Proteomes" id="UP000239089">
    <property type="component" value="Unassembled WGS sequence"/>
</dbReference>
<reference evidence="1 2" key="1">
    <citation type="journal article" date="2018" name="Arch. Microbiol.">
        <title>New insights into the metabolic potential of the phototrophic purple bacterium Rhodopila globiformis DSM 161(T) from its draft genome sequence and evidence for a vanadium-dependent nitrogenase.</title>
        <authorList>
            <person name="Imhoff J.F."/>
            <person name="Rahn T."/>
            <person name="Kunzel S."/>
            <person name="Neulinger S.C."/>
        </authorList>
    </citation>
    <scope>NUCLEOTIDE SEQUENCE [LARGE SCALE GENOMIC DNA]</scope>
    <source>
        <strain evidence="1 2">DSM 16996</strain>
    </source>
</reference>
<evidence type="ECO:0000313" key="1">
    <source>
        <dbReference type="EMBL" id="PPQ33231.1"/>
    </source>
</evidence>
<dbReference type="AlphaFoldDB" id="A0A2S6NF32"/>
<sequence length="140" mass="15403">MKKLLFSLFLPVLTTSISANAQTALPDLSKYQCYKIDMVGLHISEEDAFYGRGFPHVFAQPSTASKKKGTAIGIVYVKWPLVTVNGFVKILRGTNQDGWVAETTVVPLRKADGSVGGCTLSWREPGRIQFHLEPGTAVRY</sequence>
<name>A0A2S6NF32_9HYPH</name>
<gene>
    <name evidence="1" type="ORF">CCR94_02190</name>
</gene>
<evidence type="ECO:0000313" key="2">
    <source>
        <dbReference type="Proteomes" id="UP000239089"/>
    </source>
</evidence>
<proteinExistence type="predicted"/>
<protein>
    <submittedName>
        <fullName evidence="1">Uncharacterized protein</fullName>
    </submittedName>
</protein>
<organism evidence="1 2">
    <name type="scientific">Rhodoblastus sphagnicola</name>
    <dbReference type="NCBI Taxonomy" id="333368"/>
    <lineage>
        <taxon>Bacteria</taxon>
        <taxon>Pseudomonadati</taxon>
        <taxon>Pseudomonadota</taxon>
        <taxon>Alphaproteobacteria</taxon>
        <taxon>Hyphomicrobiales</taxon>
        <taxon>Rhodoblastaceae</taxon>
        <taxon>Rhodoblastus</taxon>
    </lineage>
</organism>
<keyword evidence="2" id="KW-1185">Reference proteome</keyword>
<dbReference type="EMBL" id="NHSJ01000025">
    <property type="protein sequence ID" value="PPQ33231.1"/>
    <property type="molecule type" value="Genomic_DNA"/>
</dbReference>
<accession>A0A2S6NF32</accession>